<keyword evidence="7 9" id="KW-1133">Transmembrane helix</keyword>
<name>A0A9C7QXF5_9GAMM</name>
<evidence type="ECO:0000256" key="3">
    <source>
        <dbReference type="ARBA" id="ARBA00022448"/>
    </source>
</evidence>
<feature type="transmembrane region" description="Helical" evidence="9">
    <location>
        <begin position="169"/>
        <end position="190"/>
    </location>
</feature>
<dbReference type="PANTHER" id="PTHR43528:SF1">
    <property type="entry name" value="ALPHA-KETOGLUTARATE PERMEASE"/>
    <property type="match status" value="1"/>
</dbReference>
<feature type="transmembrane region" description="Helical" evidence="9">
    <location>
        <begin position="101"/>
        <end position="120"/>
    </location>
</feature>
<feature type="transmembrane region" description="Helical" evidence="9">
    <location>
        <begin position="72"/>
        <end position="94"/>
    </location>
</feature>
<sequence>MNKSTAPSISPLLATDASVTPRKKSSGRKAIAAASVGNALEWYDFSVYAFFAVYIAQNFFHPNDPGTQLFEAFLAFGLGFVIRPLGALVIGAYGDRVGRKAALTLTIMTMAVGTAIIAFAPPYSAIGIGAPLLILCGRVLQGFSAGGEVGGAAAFLIEHAPANQKGQYASWLQASMGISNILGALVATAVTLTLSHEQVGDWGWRIPFIIGLSIAPIGLWMRKTLEETPLFAEEQARRLQEKRAPEMPLRLLFRTHRHAVLLGTGLSILWAVSIYALIIYMPIYVQRVLHFESHQAFLAALIGNCFMVVCCVAAGAWSDRIGTLKILQAGAALLLVASYPLLLLLDAYHTTAMLILVQTLFCVLVSLFVGVAPAALSDLFPTEVRASGMSVSYNLAVTVFGGFAPAILTWLTQNTGTRFAPAWYVMIASILALITLYLIARRPQRQS</sequence>
<evidence type="ECO:0000256" key="2">
    <source>
        <dbReference type="ARBA" id="ARBA00008240"/>
    </source>
</evidence>
<proteinExistence type="inferred from homology"/>
<dbReference type="GO" id="GO:0005886">
    <property type="term" value="C:plasma membrane"/>
    <property type="evidence" value="ECO:0007669"/>
    <property type="project" value="UniProtKB-SubCell"/>
</dbReference>
<dbReference type="InterPro" id="IPR051084">
    <property type="entry name" value="H+-coupled_symporters"/>
</dbReference>
<feature type="transmembrane region" description="Helical" evidence="9">
    <location>
        <begin position="329"/>
        <end position="349"/>
    </location>
</feature>
<evidence type="ECO:0000256" key="6">
    <source>
        <dbReference type="ARBA" id="ARBA00022847"/>
    </source>
</evidence>
<dbReference type="PROSITE" id="PS50850">
    <property type="entry name" value="MFS"/>
    <property type="match status" value="1"/>
</dbReference>
<dbReference type="FunFam" id="1.20.1250.20:FF:000001">
    <property type="entry name" value="Dicarboxylate MFS transporter"/>
    <property type="match status" value="1"/>
</dbReference>
<evidence type="ECO:0000256" key="9">
    <source>
        <dbReference type="SAM" id="Phobius"/>
    </source>
</evidence>
<dbReference type="SUPFAM" id="SSF103473">
    <property type="entry name" value="MFS general substrate transporter"/>
    <property type="match status" value="1"/>
</dbReference>
<protein>
    <submittedName>
        <fullName evidence="11">MFS transporter</fullName>
    </submittedName>
</protein>
<evidence type="ECO:0000313" key="11">
    <source>
        <dbReference type="EMBL" id="HCK02201.1"/>
    </source>
</evidence>
<dbReference type="EMBL" id="DPSM01000028">
    <property type="protein sequence ID" value="HCK02201.1"/>
    <property type="molecule type" value="Genomic_DNA"/>
</dbReference>
<feature type="transmembrane region" description="Helical" evidence="9">
    <location>
        <begin position="423"/>
        <end position="440"/>
    </location>
</feature>
<evidence type="ECO:0000256" key="1">
    <source>
        <dbReference type="ARBA" id="ARBA00004651"/>
    </source>
</evidence>
<feature type="transmembrane region" description="Helical" evidence="9">
    <location>
        <begin position="132"/>
        <end position="157"/>
    </location>
</feature>
<dbReference type="Proteomes" id="UP000262210">
    <property type="component" value="Unassembled WGS sequence"/>
</dbReference>
<dbReference type="Gene3D" id="1.20.1250.20">
    <property type="entry name" value="MFS general substrate transporter like domains"/>
    <property type="match status" value="2"/>
</dbReference>
<feature type="transmembrane region" description="Helical" evidence="9">
    <location>
        <begin position="296"/>
        <end position="317"/>
    </location>
</feature>
<accession>A0A9C7QXF5</accession>
<feature type="transmembrane region" description="Helical" evidence="9">
    <location>
        <begin position="391"/>
        <end position="411"/>
    </location>
</feature>
<comment type="subcellular location">
    <subcellularLocation>
        <location evidence="1">Cell membrane</location>
        <topology evidence="1">Multi-pass membrane protein</topology>
    </subcellularLocation>
</comment>
<keyword evidence="4" id="KW-1003">Cell membrane</keyword>
<dbReference type="RefSeq" id="WP_061807590.1">
    <property type="nucleotide sequence ID" value="NZ_CAMIQM010000001.1"/>
</dbReference>
<evidence type="ECO:0000256" key="5">
    <source>
        <dbReference type="ARBA" id="ARBA00022692"/>
    </source>
</evidence>
<dbReference type="InterPro" id="IPR020846">
    <property type="entry name" value="MFS_dom"/>
</dbReference>
<dbReference type="AlphaFoldDB" id="A0A9C7QXF5"/>
<dbReference type="InterPro" id="IPR036259">
    <property type="entry name" value="MFS_trans_sf"/>
</dbReference>
<dbReference type="GO" id="GO:0015293">
    <property type="term" value="F:symporter activity"/>
    <property type="evidence" value="ECO:0007669"/>
    <property type="project" value="UniProtKB-KW"/>
</dbReference>
<dbReference type="InterPro" id="IPR005829">
    <property type="entry name" value="Sugar_transporter_CS"/>
</dbReference>
<dbReference type="InterPro" id="IPR011701">
    <property type="entry name" value="MFS"/>
</dbReference>
<dbReference type="PANTHER" id="PTHR43528">
    <property type="entry name" value="ALPHA-KETOGLUTARATE PERMEASE"/>
    <property type="match status" value="1"/>
</dbReference>
<dbReference type="Pfam" id="PF07690">
    <property type="entry name" value="MFS_1"/>
    <property type="match status" value="1"/>
</dbReference>
<keyword evidence="5 9" id="KW-0812">Transmembrane</keyword>
<evidence type="ECO:0000256" key="7">
    <source>
        <dbReference type="ARBA" id="ARBA00022989"/>
    </source>
</evidence>
<comment type="similarity">
    <text evidence="2">Belongs to the major facilitator superfamily. Metabolite:H+ Symporter (MHS) family (TC 2.A.1.6) family.</text>
</comment>
<evidence type="ECO:0000259" key="10">
    <source>
        <dbReference type="PROSITE" id="PS50850"/>
    </source>
</evidence>
<evidence type="ECO:0000256" key="8">
    <source>
        <dbReference type="ARBA" id="ARBA00023136"/>
    </source>
</evidence>
<feature type="domain" description="Major facilitator superfamily (MFS) profile" evidence="10">
    <location>
        <begin position="30"/>
        <end position="446"/>
    </location>
</feature>
<dbReference type="PROSITE" id="PS00217">
    <property type="entry name" value="SUGAR_TRANSPORT_2"/>
    <property type="match status" value="1"/>
</dbReference>
<reference evidence="11 12" key="1">
    <citation type="journal article" date="2018" name="Nat. Biotechnol.">
        <title>A standardized bacterial taxonomy based on genome phylogeny substantially revises the tree of life.</title>
        <authorList>
            <person name="Parks D.H."/>
            <person name="Chuvochina M."/>
            <person name="Waite D.W."/>
            <person name="Rinke C."/>
            <person name="Skarshewski A."/>
            <person name="Chaumeil P.A."/>
            <person name="Hugenholtz P."/>
        </authorList>
    </citation>
    <scope>NUCLEOTIDE SEQUENCE [LARGE SCALE GENOMIC DNA]</scope>
    <source>
        <strain evidence="11">UBA11264</strain>
    </source>
</reference>
<organism evidence="11 12">
    <name type="scientific">Serratia grimesii</name>
    <dbReference type="NCBI Taxonomy" id="82995"/>
    <lineage>
        <taxon>Bacteria</taxon>
        <taxon>Pseudomonadati</taxon>
        <taxon>Pseudomonadota</taxon>
        <taxon>Gammaproteobacteria</taxon>
        <taxon>Enterobacterales</taxon>
        <taxon>Yersiniaceae</taxon>
        <taxon>Serratia</taxon>
    </lineage>
</organism>
<keyword evidence="6" id="KW-0769">Symport</keyword>
<evidence type="ECO:0000256" key="4">
    <source>
        <dbReference type="ARBA" id="ARBA00022475"/>
    </source>
</evidence>
<keyword evidence="8 9" id="KW-0472">Membrane</keyword>
<keyword evidence="3" id="KW-0813">Transport</keyword>
<feature type="transmembrane region" description="Helical" evidence="9">
    <location>
        <begin position="355"/>
        <end position="379"/>
    </location>
</feature>
<evidence type="ECO:0000313" key="12">
    <source>
        <dbReference type="Proteomes" id="UP000262210"/>
    </source>
</evidence>
<feature type="transmembrane region" description="Helical" evidence="9">
    <location>
        <begin position="259"/>
        <end position="284"/>
    </location>
</feature>
<gene>
    <name evidence="11" type="ORF">DHV72_19580</name>
</gene>
<comment type="caution">
    <text evidence="11">The sequence shown here is derived from an EMBL/GenBank/DDBJ whole genome shotgun (WGS) entry which is preliminary data.</text>
</comment>
<feature type="transmembrane region" description="Helical" evidence="9">
    <location>
        <begin position="202"/>
        <end position="221"/>
    </location>
</feature>